<gene>
    <name evidence="8" type="ORF">M6B38_218560</name>
</gene>
<feature type="compositionally biased region" description="Basic and acidic residues" evidence="6">
    <location>
        <begin position="252"/>
        <end position="263"/>
    </location>
</feature>
<evidence type="ECO:0000256" key="4">
    <source>
        <dbReference type="ARBA" id="ARBA00023163"/>
    </source>
</evidence>
<feature type="region of interest" description="Disordered" evidence="6">
    <location>
        <begin position="1"/>
        <end position="374"/>
    </location>
</feature>
<sequence length="374" mass="40849">MASSGDTATPEKIPVSDTEVVSVDLPAPDGWRKKFTPRKGGTPKRNEIMFISPTGEEITTKRQLEQYLRSHAGGPPSSEFDWGTGDTPRRSARLSSKSKATETLEDERPKKERKSSSKKDVKDKSGDTETEAPEEAKGAAANERSADLEMTDAEGHAKNEEEVVCADPVDQGKAENKLEEKTKEDVEVETEEHNKEGPEESVKADTDASIPESGKEEKEAKETQNEALPTVAEEKGDENAEKADTDASIPESGKEEKEVKETQNEDLPTVAEEKGDENAEKEKGDENAEKKLEDSETVHPAEEKENGKGNDEDPVVPPQTSEVHKEEAPTDRDGIVPSKNDDHIDNRDGTASNGAQSANREDGQHQPKAPRVEC</sequence>
<accession>A0AAX6DX86</accession>
<protein>
    <submittedName>
        <fullName evidence="8">Methyl-CpG-binding domain-containing protein 10-like</fullName>
    </submittedName>
</protein>
<evidence type="ECO:0000256" key="3">
    <source>
        <dbReference type="ARBA" id="ARBA00023125"/>
    </source>
</evidence>
<dbReference type="PANTHER" id="PTHR33729">
    <property type="entry name" value="METHYL-CPG BINDING DOMAIN CONTAINING PROTEIN, EXPRESSED"/>
    <property type="match status" value="1"/>
</dbReference>
<feature type="compositionally biased region" description="Basic and acidic residues" evidence="6">
    <location>
        <begin position="232"/>
        <end position="245"/>
    </location>
</feature>
<feature type="compositionally biased region" description="Basic and acidic residues" evidence="6">
    <location>
        <begin position="271"/>
        <end position="311"/>
    </location>
</feature>
<keyword evidence="5" id="KW-0539">Nucleus</keyword>
<proteinExistence type="predicted"/>
<evidence type="ECO:0000256" key="1">
    <source>
        <dbReference type="ARBA" id="ARBA00004123"/>
    </source>
</evidence>
<dbReference type="GO" id="GO:0005634">
    <property type="term" value="C:nucleus"/>
    <property type="evidence" value="ECO:0007669"/>
    <property type="project" value="UniProtKB-SubCell"/>
</dbReference>
<dbReference type="GO" id="GO:0003677">
    <property type="term" value="F:DNA binding"/>
    <property type="evidence" value="ECO:0007669"/>
    <property type="project" value="UniProtKB-KW"/>
</dbReference>
<reference evidence="8" key="2">
    <citation type="submission" date="2023-04" db="EMBL/GenBank/DDBJ databases">
        <authorList>
            <person name="Bruccoleri R.E."/>
            <person name="Oakeley E.J."/>
            <person name="Faust A.-M."/>
            <person name="Dessus-Babus S."/>
            <person name="Altorfer M."/>
            <person name="Burckhardt D."/>
            <person name="Oertli M."/>
            <person name="Naumann U."/>
            <person name="Petersen F."/>
            <person name="Wong J."/>
        </authorList>
    </citation>
    <scope>NUCLEOTIDE SEQUENCE</scope>
    <source>
        <strain evidence="8">GSM-AAB239-AS_SAM_17_03QT</strain>
        <tissue evidence="8">Leaf</tissue>
    </source>
</reference>
<dbReference type="EMBL" id="JANAVB010041219">
    <property type="protein sequence ID" value="KAJ6796447.1"/>
    <property type="molecule type" value="Genomic_DNA"/>
</dbReference>
<evidence type="ECO:0000313" key="8">
    <source>
        <dbReference type="EMBL" id="KAJ6796447.1"/>
    </source>
</evidence>
<evidence type="ECO:0000256" key="6">
    <source>
        <dbReference type="SAM" id="MobiDB-lite"/>
    </source>
</evidence>
<feature type="compositionally biased region" description="Basic and acidic residues" evidence="6">
    <location>
        <begin position="322"/>
        <end position="348"/>
    </location>
</feature>
<dbReference type="PANTHER" id="PTHR33729:SF6">
    <property type="entry name" value="METHYL-CPG-BINDING DOMAIN-CONTAINING PROTEIN 11"/>
    <property type="match status" value="1"/>
</dbReference>
<keyword evidence="3" id="KW-0238">DNA-binding</keyword>
<keyword evidence="4" id="KW-0804">Transcription</keyword>
<dbReference type="SUPFAM" id="SSF54171">
    <property type="entry name" value="DNA-binding domain"/>
    <property type="match status" value="1"/>
</dbReference>
<feature type="compositionally biased region" description="Polar residues" evidence="6">
    <location>
        <begin position="349"/>
        <end position="358"/>
    </location>
</feature>
<evidence type="ECO:0000313" key="9">
    <source>
        <dbReference type="Proteomes" id="UP001140949"/>
    </source>
</evidence>
<evidence type="ECO:0000256" key="5">
    <source>
        <dbReference type="ARBA" id="ARBA00023242"/>
    </source>
</evidence>
<dbReference type="AlphaFoldDB" id="A0AAX6DX86"/>
<feature type="compositionally biased region" description="Basic and acidic residues" evidence="6">
    <location>
        <begin position="213"/>
        <end position="224"/>
    </location>
</feature>
<name>A0AAX6DX86_IRIPA</name>
<dbReference type="Pfam" id="PF01429">
    <property type="entry name" value="MBD"/>
    <property type="match status" value="1"/>
</dbReference>
<dbReference type="InterPro" id="IPR001739">
    <property type="entry name" value="Methyl_CpG_DNA-bd"/>
</dbReference>
<comment type="subcellular location">
    <subcellularLocation>
        <location evidence="1">Nucleus</location>
    </subcellularLocation>
</comment>
<keyword evidence="2" id="KW-0805">Transcription regulation</keyword>
<reference evidence="8" key="1">
    <citation type="journal article" date="2023" name="GigaByte">
        <title>Genome assembly of the bearded iris, Iris pallida Lam.</title>
        <authorList>
            <person name="Bruccoleri R.E."/>
            <person name="Oakeley E.J."/>
            <person name="Faust A.M.E."/>
            <person name="Altorfer M."/>
            <person name="Dessus-Babus S."/>
            <person name="Burckhardt D."/>
            <person name="Oertli M."/>
            <person name="Naumann U."/>
            <person name="Petersen F."/>
            <person name="Wong J."/>
        </authorList>
    </citation>
    <scope>NUCLEOTIDE SEQUENCE</scope>
    <source>
        <strain evidence="8">GSM-AAB239-AS_SAM_17_03QT</strain>
    </source>
</reference>
<feature type="compositionally biased region" description="Basic and acidic residues" evidence="6">
    <location>
        <begin position="99"/>
        <end position="127"/>
    </location>
</feature>
<dbReference type="InterPro" id="IPR039622">
    <property type="entry name" value="MBD10/11"/>
</dbReference>
<feature type="domain" description="MBD" evidence="7">
    <location>
        <begin position="17"/>
        <end position="87"/>
    </location>
</feature>
<dbReference type="PROSITE" id="PS50982">
    <property type="entry name" value="MBD"/>
    <property type="match status" value="1"/>
</dbReference>
<evidence type="ECO:0000256" key="2">
    <source>
        <dbReference type="ARBA" id="ARBA00023015"/>
    </source>
</evidence>
<dbReference type="InterPro" id="IPR016177">
    <property type="entry name" value="DNA-bd_dom_sf"/>
</dbReference>
<evidence type="ECO:0000259" key="7">
    <source>
        <dbReference type="PROSITE" id="PS50982"/>
    </source>
</evidence>
<keyword evidence="9" id="KW-1185">Reference proteome</keyword>
<dbReference type="Proteomes" id="UP001140949">
    <property type="component" value="Unassembled WGS sequence"/>
</dbReference>
<dbReference type="Gene3D" id="3.30.890.10">
    <property type="entry name" value="Methyl-cpg-binding Protein 2, Chain A"/>
    <property type="match status" value="1"/>
</dbReference>
<comment type="caution">
    <text evidence="8">The sequence shown here is derived from an EMBL/GenBank/DDBJ whole genome shotgun (WGS) entry which is preliminary data.</text>
</comment>
<organism evidence="8 9">
    <name type="scientific">Iris pallida</name>
    <name type="common">Sweet iris</name>
    <dbReference type="NCBI Taxonomy" id="29817"/>
    <lineage>
        <taxon>Eukaryota</taxon>
        <taxon>Viridiplantae</taxon>
        <taxon>Streptophyta</taxon>
        <taxon>Embryophyta</taxon>
        <taxon>Tracheophyta</taxon>
        <taxon>Spermatophyta</taxon>
        <taxon>Magnoliopsida</taxon>
        <taxon>Liliopsida</taxon>
        <taxon>Asparagales</taxon>
        <taxon>Iridaceae</taxon>
        <taxon>Iridoideae</taxon>
        <taxon>Irideae</taxon>
        <taxon>Iris</taxon>
    </lineage>
</organism>
<feature type="compositionally biased region" description="Basic and acidic residues" evidence="6">
    <location>
        <begin position="359"/>
        <end position="374"/>
    </location>
</feature>
<feature type="compositionally biased region" description="Basic and acidic residues" evidence="6">
    <location>
        <begin position="170"/>
        <end position="206"/>
    </location>
</feature>